<protein>
    <submittedName>
        <fullName evidence="3">Methyltransferase</fullName>
    </submittedName>
</protein>
<dbReference type="PANTHER" id="PTHR43667:SF2">
    <property type="entry name" value="FATTY ACID C-METHYL TRANSFERASE"/>
    <property type="match status" value="1"/>
</dbReference>
<dbReference type="GO" id="GO:0008168">
    <property type="term" value="F:methyltransferase activity"/>
    <property type="evidence" value="ECO:0007669"/>
    <property type="project" value="UniProtKB-KW"/>
</dbReference>
<dbReference type="RefSeq" id="WP_101636582.1">
    <property type="nucleotide sequence ID" value="NZ_PKHU01000001.1"/>
</dbReference>
<proteinExistence type="predicted"/>
<feature type="domain" description="Methyltransferase regulatory" evidence="1">
    <location>
        <begin position="215"/>
        <end position="298"/>
    </location>
</feature>
<dbReference type="Pfam" id="PF10119">
    <property type="entry name" value="MethyTransf_Reg"/>
    <property type="match status" value="1"/>
</dbReference>
<evidence type="ECO:0000313" key="4">
    <source>
        <dbReference type="Proteomes" id="UP000234639"/>
    </source>
</evidence>
<dbReference type="CDD" id="cd02440">
    <property type="entry name" value="AdoMet_MTases"/>
    <property type="match status" value="1"/>
</dbReference>
<gene>
    <name evidence="3" type="ORF">CYJ41_01290</name>
</gene>
<accession>A0A2I1NCJ4</accession>
<dbReference type="InterPro" id="IPR025714">
    <property type="entry name" value="Methyltranfer_dom"/>
</dbReference>
<dbReference type="PANTHER" id="PTHR43667">
    <property type="entry name" value="CYCLOPROPANE-FATTY-ACYL-PHOSPHOLIPID SYNTHASE"/>
    <property type="match status" value="1"/>
</dbReference>
<dbReference type="EMBL" id="PKHU01000001">
    <property type="protein sequence ID" value="PKZ30103.1"/>
    <property type="molecule type" value="Genomic_DNA"/>
</dbReference>
<sequence length="516" mass="59861">MQDVKKSYDDVPYMSKVYKESLPENSYLAGLLYGLKMSEIGSARVLELACSMGGNIIPFALNHKNAKVVGVDISSIHIQKAKNLANELNITNIEFYEKNILDIDKSFGEFDYIIAHGVYSWVSDDIKDKILQIFDECLAPNGVAYLSYNTYPGWKGKEILRDIMLYRMEDKEQNNPDLKLELGFDTLAFLKNNSVPGIAKTAIDEYYDDLKLRSKSYILHEYFEETNRPNYFYEVVNSAKKHNLEFLSEANFKNSVFPPIADELKKALNNECKGDRVRFEQFIDFITDGVFRRSLFVKNEFSKKIDTNFNIKFKDLDRLFVSGNFKYDMDKELYVNLKSGAFMPKNMFELFEELSAIYPSNLNVAEFMKEYRKTHSVDDVSSFYLNLAYLIISKELAFSFEKVTFDKSIKEKPKLNTIFLKLLDFTKTNGHTTGLFNKFYDNIEINKDVDYDFLPLFDGKKDENDLVNELIKLENSGKFKFILEGSLVNSKKMVNLMAKRYTKEKIDTLFNIGILE</sequence>
<evidence type="ECO:0000313" key="3">
    <source>
        <dbReference type="EMBL" id="PKZ30103.1"/>
    </source>
</evidence>
<evidence type="ECO:0000259" key="2">
    <source>
        <dbReference type="Pfam" id="PF13847"/>
    </source>
</evidence>
<dbReference type="InterPro" id="IPR029063">
    <property type="entry name" value="SAM-dependent_MTases_sf"/>
</dbReference>
<dbReference type="Proteomes" id="UP000234639">
    <property type="component" value="Unassembled WGS sequence"/>
</dbReference>
<dbReference type="InterPro" id="IPR018773">
    <property type="entry name" value="MeTrfase_reg_dom_prd"/>
</dbReference>
<dbReference type="GO" id="GO:0032259">
    <property type="term" value="P:methylation"/>
    <property type="evidence" value="ECO:0007669"/>
    <property type="project" value="UniProtKB-KW"/>
</dbReference>
<evidence type="ECO:0000259" key="1">
    <source>
        <dbReference type="Pfam" id="PF10119"/>
    </source>
</evidence>
<comment type="caution">
    <text evidence="3">The sequence shown here is derived from an EMBL/GenBank/DDBJ whole genome shotgun (WGS) entry which is preliminary data.</text>
</comment>
<dbReference type="Gene3D" id="3.40.50.150">
    <property type="entry name" value="Vaccinia Virus protein VP39"/>
    <property type="match status" value="1"/>
</dbReference>
<dbReference type="Pfam" id="PF13847">
    <property type="entry name" value="Methyltransf_31"/>
    <property type="match status" value="1"/>
</dbReference>
<keyword evidence="3" id="KW-0489">Methyltransferase</keyword>
<feature type="domain" description="Methyltransferase" evidence="2">
    <location>
        <begin position="43"/>
        <end position="148"/>
    </location>
</feature>
<name>A0A2I1NCJ4_9BACT</name>
<reference evidence="3 4" key="1">
    <citation type="submission" date="2017-12" db="EMBL/GenBank/DDBJ databases">
        <title>Phylogenetic diversity of female urinary microbiome.</title>
        <authorList>
            <person name="Thomas-White K."/>
            <person name="Wolfe A.J."/>
        </authorList>
    </citation>
    <scope>NUCLEOTIDE SEQUENCE [LARGE SCALE GENOMIC DNA]</scope>
    <source>
        <strain evidence="3 4">UMB0112</strain>
    </source>
</reference>
<dbReference type="AlphaFoldDB" id="A0A2I1NCJ4"/>
<organism evidence="3 4">
    <name type="scientific">Campylobacter ureolyticus</name>
    <dbReference type="NCBI Taxonomy" id="827"/>
    <lineage>
        <taxon>Bacteria</taxon>
        <taxon>Pseudomonadati</taxon>
        <taxon>Campylobacterota</taxon>
        <taxon>Epsilonproteobacteria</taxon>
        <taxon>Campylobacterales</taxon>
        <taxon>Campylobacteraceae</taxon>
        <taxon>Campylobacter</taxon>
    </lineage>
</organism>
<keyword evidence="3" id="KW-0808">Transferase</keyword>
<dbReference type="SUPFAM" id="SSF53335">
    <property type="entry name" value="S-adenosyl-L-methionine-dependent methyltransferases"/>
    <property type="match status" value="1"/>
</dbReference>
<dbReference type="InterPro" id="IPR050723">
    <property type="entry name" value="CFA/CMAS"/>
</dbReference>